<protein>
    <recommendedName>
        <fullName evidence="3">EF-hand domain-containing protein</fullName>
    </recommendedName>
</protein>
<dbReference type="Pfam" id="PF06078">
    <property type="entry name" value="DUF937"/>
    <property type="match status" value="1"/>
</dbReference>
<dbReference type="AlphaFoldDB" id="A0A5C6AYP6"/>
<evidence type="ECO:0000313" key="2">
    <source>
        <dbReference type="Proteomes" id="UP000320176"/>
    </source>
</evidence>
<dbReference type="InterPro" id="IPR009282">
    <property type="entry name" value="DUF937"/>
</dbReference>
<comment type="caution">
    <text evidence="1">The sequence shown here is derived from an EMBL/GenBank/DDBJ whole genome shotgun (WGS) entry which is preliminary data.</text>
</comment>
<dbReference type="OrthoDB" id="6197566at2"/>
<evidence type="ECO:0008006" key="3">
    <source>
        <dbReference type="Google" id="ProtNLM"/>
    </source>
</evidence>
<organism evidence="1 2">
    <name type="scientific">Stieleria varia</name>
    <dbReference type="NCBI Taxonomy" id="2528005"/>
    <lineage>
        <taxon>Bacteria</taxon>
        <taxon>Pseudomonadati</taxon>
        <taxon>Planctomycetota</taxon>
        <taxon>Planctomycetia</taxon>
        <taxon>Pirellulales</taxon>
        <taxon>Pirellulaceae</taxon>
        <taxon>Stieleria</taxon>
    </lineage>
</organism>
<dbReference type="SUPFAM" id="SSF140804">
    <property type="entry name" value="YidB-like"/>
    <property type="match status" value="1"/>
</dbReference>
<evidence type="ECO:0000313" key="1">
    <source>
        <dbReference type="EMBL" id="TWU05103.1"/>
    </source>
</evidence>
<dbReference type="Proteomes" id="UP000320176">
    <property type="component" value="Unassembled WGS sequence"/>
</dbReference>
<sequence length="205" mass="22047">MSELLDIVGQHLDQDAIAALSQSLGADPDQTEKAIGAALPTLLGALTRNAENEQGQQRLHHALVRDHDGSLLDQLGDWFAPGQAPAGVNEKATQGNAILDHILGNRKERVEEGVSRASGLTGGQTMKLMVMLAPLLMGALGKRTRDKELSPGGLGDLLNSERKEVESKTFGGGFIARMFDQDGDGDFDMMDIMKFGMSRFFGRKS</sequence>
<dbReference type="RefSeq" id="WP_146520410.1">
    <property type="nucleotide sequence ID" value="NZ_CP151726.1"/>
</dbReference>
<dbReference type="InterPro" id="IPR027405">
    <property type="entry name" value="YidB-like"/>
</dbReference>
<dbReference type="EMBL" id="SJPN01000003">
    <property type="protein sequence ID" value="TWU05103.1"/>
    <property type="molecule type" value="Genomic_DNA"/>
</dbReference>
<accession>A0A5C6AYP6</accession>
<keyword evidence="2" id="KW-1185">Reference proteome</keyword>
<gene>
    <name evidence="1" type="ORF">Pla52n_31490</name>
</gene>
<proteinExistence type="predicted"/>
<reference evidence="1 2" key="1">
    <citation type="submission" date="2019-02" db="EMBL/GenBank/DDBJ databases">
        <title>Deep-cultivation of Planctomycetes and their phenomic and genomic characterization uncovers novel biology.</title>
        <authorList>
            <person name="Wiegand S."/>
            <person name="Jogler M."/>
            <person name="Boedeker C."/>
            <person name="Pinto D."/>
            <person name="Vollmers J."/>
            <person name="Rivas-Marin E."/>
            <person name="Kohn T."/>
            <person name="Peeters S.H."/>
            <person name="Heuer A."/>
            <person name="Rast P."/>
            <person name="Oberbeckmann S."/>
            <person name="Bunk B."/>
            <person name="Jeske O."/>
            <person name="Meyerdierks A."/>
            <person name="Storesund J.E."/>
            <person name="Kallscheuer N."/>
            <person name="Luecker S."/>
            <person name="Lage O.M."/>
            <person name="Pohl T."/>
            <person name="Merkel B.J."/>
            <person name="Hornburger P."/>
            <person name="Mueller R.-W."/>
            <person name="Bruemmer F."/>
            <person name="Labrenz M."/>
            <person name="Spormann A.M."/>
            <person name="Op Den Camp H."/>
            <person name="Overmann J."/>
            <person name="Amann R."/>
            <person name="Jetten M.S.M."/>
            <person name="Mascher T."/>
            <person name="Medema M.H."/>
            <person name="Devos D.P."/>
            <person name="Kaster A.-K."/>
            <person name="Ovreas L."/>
            <person name="Rohde M."/>
            <person name="Galperin M.Y."/>
            <person name="Jogler C."/>
        </authorList>
    </citation>
    <scope>NUCLEOTIDE SEQUENCE [LARGE SCALE GENOMIC DNA]</scope>
    <source>
        <strain evidence="1 2">Pla52n</strain>
    </source>
</reference>
<name>A0A5C6AYP6_9BACT</name>